<comment type="caution">
    <text evidence="1">The sequence shown here is derived from an EMBL/GenBank/DDBJ whole genome shotgun (WGS) entry which is preliminary data.</text>
</comment>
<organism evidence="1 2">
    <name type="scientific">Rhodopirellula europaea 6C</name>
    <dbReference type="NCBI Taxonomy" id="1263867"/>
    <lineage>
        <taxon>Bacteria</taxon>
        <taxon>Pseudomonadati</taxon>
        <taxon>Planctomycetota</taxon>
        <taxon>Planctomycetia</taxon>
        <taxon>Pirellulales</taxon>
        <taxon>Pirellulaceae</taxon>
        <taxon>Rhodopirellula</taxon>
    </lineage>
</organism>
<reference evidence="1" key="1">
    <citation type="submission" date="2012-11" db="EMBL/GenBank/DDBJ databases">
        <title>Permanent draft genomes of Rhodopirellula europaea strain SH398 and 6C.</title>
        <authorList>
            <person name="Richter M."/>
            <person name="Richter-Heitmann T."/>
            <person name="Frank C."/>
            <person name="Harder J."/>
            <person name="Glockner F.O."/>
        </authorList>
    </citation>
    <scope>NUCLEOTIDE SEQUENCE</scope>
    <source>
        <strain evidence="1">6C</strain>
    </source>
</reference>
<dbReference type="AlphaFoldDB" id="M2B2W5"/>
<dbReference type="PATRIC" id="fig|1263867.3.peg.3105"/>
<dbReference type="Proteomes" id="UP000011529">
    <property type="component" value="Unassembled WGS sequence"/>
</dbReference>
<evidence type="ECO:0000313" key="1">
    <source>
        <dbReference type="EMBL" id="EMB16539.1"/>
    </source>
</evidence>
<gene>
    <name evidence="1" type="ORF">RE6C_02904</name>
</gene>
<reference evidence="1" key="2">
    <citation type="journal article" date="2013" name="Mar. Genomics">
        <title>Expression of sulfatases in Rhodopirellula baltica and the diversity of sulfatases in the genus Rhodopirellula.</title>
        <authorList>
            <person name="Wegner C.E."/>
            <person name="Richter-Heitmann T."/>
            <person name="Klindworth A."/>
            <person name="Klockow C."/>
            <person name="Richter M."/>
            <person name="Achstetter T."/>
            <person name="Glockner F.O."/>
            <person name="Harder J."/>
        </authorList>
    </citation>
    <scope>NUCLEOTIDE SEQUENCE [LARGE SCALE GENOMIC DNA]</scope>
    <source>
        <strain evidence="1">6C</strain>
    </source>
</reference>
<accession>M2B2W5</accession>
<dbReference type="RefSeq" id="WP_008657414.1">
    <property type="nucleotide sequence ID" value="NZ_ANMO01000120.1"/>
</dbReference>
<evidence type="ECO:0000313" key="2">
    <source>
        <dbReference type="Proteomes" id="UP000011529"/>
    </source>
</evidence>
<protein>
    <submittedName>
        <fullName evidence="1">Uncharacterized protein</fullName>
    </submittedName>
</protein>
<name>M2B2W5_9BACT</name>
<dbReference type="EMBL" id="ANMO01000120">
    <property type="protein sequence ID" value="EMB16539.1"/>
    <property type="molecule type" value="Genomic_DNA"/>
</dbReference>
<proteinExistence type="predicted"/>
<keyword evidence="2" id="KW-1185">Reference proteome</keyword>
<sequence length="113" mass="13517">MSKQKFEELCEAVPHRYELQDRYLELTRTLLPAEGRKNRWVVTADHCFMRIILDRLFGDCWYNHLDRRLTAYKQLGNEQLSRCVAMAEQLLAGDTESLEAWNRDSLRWRGKLK</sequence>